<gene>
    <name evidence="3" type="ORF">NLI96_g599</name>
</gene>
<evidence type="ECO:0000313" key="4">
    <source>
        <dbReference type="Proteomes" id="UP001212997"/>
    </source>
</evidence>
<dbReference type="EMBL" id="JANAWD010000010">
    <property type="protein sequence ID" value="KAJ3491561.1"/>
    <property type="molecule type" value="Genomic_DNA"/>
</dbReference>
<name>A0AAD5VC10_9APHY</name>
<feature type="transmembrane region" description="Helical" evidence="1">
    <location>
        <begin position="121"/>
        <end position="147"/>
    </location>
</feature>
<protein>
    <recommendedName>
        <fullName evidence="2">DUF6533 domain-containing protein</fullName>
    </recommendedName>
</protein>
<proteinExistence type="predicted"/>
<keyword evidence="1" id="KW-0472">Membrane</keyword>
<evidence type="ECO:0000259" key="2">
    <source>
        <dbReference type="Pfam" id="PF20151"/>
    </source>
</evidence>
<feature type="domain" description="DUF6533" evidence="2">
    <location>
        <begin position="14"/>
        <end position="59"/>
    </location>
</feature>
<sequence>MDAAAAAQVQDAYYCVLSTMVLVAIDHCSTFPEEVEYVWCRGRSFGSVLFCLNRYIGLLNIVLSIFEVSSSPLISEDRYFGSLDTYYRHDGCEKLSDHSTRSYGPVFCDAYNLPARRKVGFYLTLLVGLVNPAITCAMFTISSPYYYTAGNLTGCGFETRIFDTRVYRRPRVLDHRGWRGIDPDHHQDLSNSGRGYTFKIYMVLANDSDTRRYHTPGWHVISHGRLTAGFTSIFMSRFVLDLREYYERSVAGIGRTTLDIWSTRASQSYPSHAYPLVEIECT</sequence>
<dbReference type="Pfam" id="PF20151">
    <property type="entry name" value="DUF6533"/>
    <property type="match status" value="1"/>
</dbReference>
<dbReference type="Proteomes" id="UP001212997">
    <property type="component" value="Unassembled WGS sequence"/>
</dbReference>
<keyword evidence="1" id="KW-0812">Transmembrane</keyword>
<comment type="caution">
    <text evidence="3">The sequence shown here is derived from an EMBL/GenBank/DDBJ whole genome shotgun (WGS) entry which is preliminary data.</text>
</comment>
<dbReference type="InterPro" id="IPR045340">
    <property type="entry name" value="DUF6533"/>
</dbReference>
<dbReference type="AlphaFoldDB" id="A0AAD5VC10"/>
<evidence type="ECO:0000313" key="3">
    <source>
        <dbReference type="EMBL" id="KAJ3491561.1"/>
    </source>
</evidence>
<accession>A0AAD5VC10</accession>
<keyword evidence="4" id="KW-1185">Reference proteome</keyword>
<evidence type="ECO:0000256" key="1">
    <source>
        <dbReference type="SAM" id="Phobius"/>
    </source>
</evidence>
<keyword evidence="1" id="KW-1133">Transmembrane helix</keyword>
<reference evidence="3" key="1">
    <citation type="submission" date="2022-07" db="EMBL/GenBank/DDBJ databases">
        <title>Genome Sequence of Physisporinus lineatus.</title>
        <authorList>
            <person name="Buettner E."/>
        </authorList>
    </citation>
    <scope>NUCLEOTIDE SEQUENCE</scope>
    <source>
        <strain evidence="3">VT162</strain>
    </source>
</reference>
<organism evidence="3 4">
    <name type="scientific">Meripilus lineatus</name>
    <dbReference type="NCBI Taxonomy" id="2056292"/>
    <lineage>
        <taxon>Eukaryota</taxon>
        <taxon>Fungi</taxon>
        <taxon>Dikarya</taxon>
        <taxon>Basidiomycota</taxon>
        <taxon>Agaricomycotina</taxon>
        <taxon>Agaricomycetes</taxon>
        <taxon>Polyporales</taxon>
        <taxon>Meripilaceae</taxon>
        <taxon>Meripilus</taxon>
    </lineage>
</organism>